<feature type="domain" description="NrtR DNA-binding winged helix" evidence="1">
    <location>
        <begin position="33"/>
        <end position="53"/>
    </location>
</feature>
<dbReference type="RefSeq" id="WP_379764407.1">
    <property type="nucleotide sequence ID" value="NZ_JBHSCL010000004.1"/>
</dbReference>
<dbReference type="InterPro" id="IPR054105">
    <property type="entry name" value="WHD_NrtR"/>
</dbReference>
<dbReference type="EMBL" id="JBHSCL010000004">
    <property type="protein sequence ID" value="MFC4220654.1"/>
    <property type="molecule type" value="Genomic_DNA"/>
</dbReference>
<evidence type="ECO:0000259" key="1">
    <source>
        <dbReference type="Pfam" id="PF21906"/>
    </source>
</evidence>
<name>A0ABV8PNW8_9FLAO</name>
<dbReference type="Gene3D" id="1.10.10.10">
    <property type="entry name" value="Winged helix-like DNA-binding domain superfamily/Winged helix DNA-binding domain"/>
    <property type="match status" value="1"/>
</dbReference>
<organism evidence="2 3">
    <name type="scientific">Flagellimonas marina</name>
    <dbReference type="NCBI Taxonomy" id="1775168"/>
    <lineage>
        <taxon>Bacteria</taxon>
        <taxon>Pseudomonadati</taxon>
        <taxon>Bacteroidota</taxon>
        <taxon>Flavobacteriia</taxon>
        <taxon>Flavobacteriales</taxon>
        <taxon>Flavobacteriaceae</taxon>
        <taxon>Flagellimonas</taxon>
    </lineage>
</organism>
<reference evidence="3" key="1">
    <citation type="journal article" date="2019" name="Int. J. Syst. Evol. Microbiol.">
        <title>The Global Catalogue of Microorganisms (GCM) 10K type strain sequencing project: providing services to taxonomists for standard genome sequencing and annotation.</title>
        <authorList>
            <consortium name="The Broad Institute Genomics Platform"/>
            <consortium name="The Broad Institute Genome Sequencing Center for Infectious Disease"/>
            <person name="Wu L."/>
            <person name="Ma J."/>
        </authorList>
    </citation>
    <scope>NUCLEOTIDE SEQUENCE [LARGE SCALE GENOMIC DNA]</scope>
    <source>
        <strain evidence="3">CGMCC 1.15774</strain>
    </source>
</reference>
<comment type="caution">
    <text evidence="2">The sequence shown here is derived from an EMBL/GenBank/DDBJ whole genome shotgun (WGS) entry which is preliminary data.</text>
</comment>
<gene>
    <name evidence="2" type="ORF">ACFOWS_10940</name>
</gene>
<dbReference type="InterPro" id="IPR036388">
    <property type="entry name" value="WH-like_DNA-bd_sf"/>
</dbReference>
<protein>
    <recommendedName>
        <fullName evidence="1">NrtR DNA-binding winged helix domain-containing protein</fullName>
    </recommendedName>
</protein>
<proteinExistence type="predicted"/>
<evidence type="ECO:0000313" key="3">
    <source>
        <dbReference type="Proteomes" id="UP001595841"/>
    </source>
</evidence>
<sequence length="54" mass="6265">MEAHKTIQESAHNLPLCTYWVKGQPKALLVIEELLPKQFTLSELQQLYEDVLNL</sequence>
<evidence type="ECO:0000313" key="2">
    <source>
        <dbReference type="EMBL" id="MFC4220654.1"/>
    </source>
</evidence>
<accession>A0ABV8PNW8</accession>
<dbReference type="Proteomes" id="UP001595841">
    <property type="component" value="Unassembled WGS sequence"/>
</dbReference>
<keyword evidence="3" id="KW-1185">Reference proteome</keyword>
<dbReference type="Pfam" id="PF21906">
    <property type="entry name" value="WHD_NrtR"/>
    <property type="match status" value="1"/>
</dbReference>